<keyword evidence="6 10" id="KW-0347">Helicase</keyword>
<evidence type="ECO:0000259" key="9">
    <source>
        <dbReference type="Pfam" id="PF17207"/>
    </source>
</evidence>
<evidence type="ECO:0000256" key="2">
    <source>
        <dbReference type="ARBA" id="ARBA00012551"/>
    </source>
</evidence>
<accession>A0A6M3M914</accession>
<dbReference type="InterPro" id="IPR036388">
    <property type="entry name" value="WH-like_DNA-bd_sf"/>
</dbReference>
<evidence type="ECO:0000256" key="7">
    <source>
        <dbReference type="ARBA" id="ARBA00022840"/>
    </source>
</evidence>
<dbReference type="Pfam" id="PF17207">
    <property type="entry name" value="MCM_OB"/>
    <property type="match status" value="1"/>
</dbReference>
<protein>
    <recommendedName>
        <fullName evidence="2">DNA helicase</fullName>
        <ecNumber evidence="2">3.6.4.12</ecNumber>
    </recommendedName>
</protein>
<dbReference type="Gene3D" id="2.20.28.10">
    <property type="match status" value="1"/>
</dbReference>
<evidence type="ECO:0000256" key="1">
    <source>
        <dbReference type="ARBA" id="ARBA00008010"/>
    </source>
</evidence>
<dbReference type="GO" id="GO:0016787">
    <property type="term" value="F:hydrolase activity"/>
    <property type="evidence" value="ECO:0007669"/>
    <property type="project" value="UniProtKB-KW"/>
</dbReference>
<keyword evidence="4" id="KW-0547">Nucleotide-binding</keyword>
<dbReference type="PANTHER" id="PTHR11630">
    <property type="entry name" value="DNA REPLICATION LICENSING FACTOR MCM FAMILY MEMBER"/>
    <property type="match status" value="1"/>
</dbReference>
<dbReference type="GO" id="GO:0005524">
    <property type="term" value="F:ATP binding"/>
    <property type="evidence" value="ECO:0007669"/>
    <property type="project" value="UniProtKB-KW"/>
</dbReference>
<dbReference type="GO" id="GO:0006260">
    <property type="term" value="P:DNA replication"/>
    <property type="evidence" value="ECO:0007669"/>
    <property type="project" value="UniProtKB-KW"/>
</dbReference>
<keyword evidence="3" id="KW-0235">DNA replication</keyword>
<evidence type="ECO:0000256" key="3">
    <source>
        <dbReference type="ARBA" id="ARBA00022705"/>
    </source>
</evidence>
<dbReference type="Gene3D" id="3.30.1640.10">
    <property type="entry name" value="mini-chromosome maintenance (MCM) complex, chain A, domain 1"/>
    <property type="match status" value="1"/>
</dbReference>
<comment type="similarity">
    <text evidence="1">Belongs to the MCM family.</text>
</comment>
<dbReference type="GO" id="GO:0003697">
    <property type="term" value="F:single-stranded DNA binding"/>
    <property type="evidence" value="ECO:0007669"/>
    <property type="project" value="TreeGrafter"/>
</dbReference>
<evidence type="ECO:0000313" key="10">
    <source>
        <dbReference type="EMBL" id="QJB02105.1"/>
    </source>
</evidence>
<dbReference type="InterPro" id="IPR031327">
    <property type="entry name" value="MCM"/>
</dbReference>
<evidence type="ECO:0000256" key="6">
    <source>
        <dbReference type="ARBA" id="ARBA00022806"/>
    </source>
</evidence>
<keyword evidence="8" id="KW-0238">DNA-binding</keyword>
<sequence>MPESTNTKSAYSKELWENMFVRYFQDEIYKLAKSFPLNRYLIILYTFLEDGWSDDAVKFFINYPEIALKDANDTLHTLTLPIKFPDEMKERWYSESGIKISGYPAIPIENLRSRHFNTFVSVTGTIIERSNIHHIASVVAYECPRCNSVTNVPQDITGEPEKEPDECESDLCGRKGSFKMIQNESEWADVRKIRIIGEFPAGLDAADYELDAILVGDVDCPQTGERITASGVLKNIQIINKKVKTVDFSKLLEINNIEKMLDSEIISTGLSKSQWNRIRVLREIIRELQDELKEPAPLKDITEKALEAGMKEDDIKDILNKLKQACEIIEVANGKFRAVYN</sequence>
<evidence type="ECO:0000256" key="4">
    <source>
        <dbReference type="ARBA" id="ARBA00022741"/>
    </source>
</evidence>
<dbReference type="EC" id="3.6.4.12" evidence="2"/>
<organism evidence="10">
    <name type="scientific">viral metagenome</name>
    <dbReference type="NCBI Taxonomy" id="1070528"/>
    <lineage>
        <taxon>unclassified sequences</taxon>
        <taxon>metagenomes</taxon>
        <taxon>organismal metagenomes</taxon>
    </lineage>
</organism>
<dbReference type="PANTHER" id="PTHR11630:SF66">
    <property type="entry name" value="DNA REPLICATION LICENSING FACTOR MCM4"/>
    <property type="match status" value="1"/>
</dbReference>
<dbReference type="InterPro" id="IPR033762">
    <property type="entry name" value="MCM_OB"/>
</dbReference>
<gene>
    <name evidence="10" type="ORF">MM171B01463_0011</name>
</gene>
<dbReference type="Gene3D" id="1.10.10.10">
    <property type="entry name" value="Winged helix-like DNA-binding domain superfamily/Winged helix DNA-binding domain"/>
    <property type="match status" value="1"/>
</dbReference>
<dbReference type="InterPro" id="IPR012340">
    <property type="entry name" value="NA-bd_OB-fold"/>
</dbReference>
<evidence type="ECO:0000256" key="8">
    <source>
        <dbReference type="ARBA" id="ARBA00023125"/>
    </source>
</evidence>
<dbReference type="GO" id="GO:0017116">
    <property type="term" value="F:single-stranded DNA helicase activity"/>
    <property type="evidence" value="ECO:0007669"/>
    <property type="project" value="TreeGrafter"/>
</dbReference>
<dbReference type="FunFam" id="2.20.28.10:FF:000003">
    <property type="entry name" value="DNA helicase"/>
    <property type="match status" value="1"/>
</dbReference>
<dbReference type="EMBL" id="MT143758">
    <property type="protein sequence ID" value="QJB02105.1"/>
    <property type="molecule type" value="Genomic_DNA"/>
</dbReference>
<name>A0A6M3M914_9ZZZZ</name>
<keyword evidence="7" id="KW-0067">ATP-binding</keyword>
<proteinExistence type="inferred from homology"/>
<reference evidence="10" key="1">
    <citation type="submission" date="2020-03" db="EMBL/GenBank/DDBJ databases">
        <title>The deep terrestrial virosphere.</title>
        <authorList>
            <person name="Holmfeldt K."/>
            <person name="Nilsson E."/>
            <person name="Simone D."/>
            <person name="Lopez-Fernandez M."/>
            <person name="Wu X."/>
            <person name="de Brujin I."/>
            <person name="Lundin D."/>
            <person name="Andersson A."/>
            <person name="Bertilsson S."/>
            <person name="Dopson M."/>
        </authorList>
    </citation>
    <scope>NUCLEOTIDE SEQUENCE</scope>
    <source>
        <strain evidence="10">MM171B01463</strain>
    </source>
</reference>
<dbReference type="AlphaFoldDB" id="A0A6M3M914"/>
<evidence type="ECO:0000256" key="5">
    <source>
        <dbReference type="ARBA" id="ARBA00022801"/>
    </source>
</evidence>
<keyword evidence="5" id="KW-0378">Hydrolase</keyword>
<dbReference type="SUPFAM" id="SSF50249">
    <property type="entry name" value="Nucleic acid-binding proteins"/>
    <property type="match status" value="1"/>
</dbReference>
<dbReference type="GO" id="GO:0042555">
    <property type="term" value="C:MCM complex"/>
    <property type="evidence" value="ECO:0007669"/>
    <property type="project" value="TreeGrafter"/>
</dbReference>
<feature type="domain" description="MCM OB" evidence="9">
    <location>
        <begin position="109"/>
        <end position="236"/>
    </location>
</feature>
<dbReference type="Gene3D" id="2.40.50.140">
    <property type="entry name" value="Nucleic acid-binding proteins"/>
    <property type="match status" value="1"/>
</dbReference>